<dbReference type="InterPro" id="IPR019791">
    <property type="entry name" value="Haem_peroxidase_animal"/>
</dbReference>
<reference evidence="3" key="1">
    <citation type="submission" date="2025-08" db="UniProtKB">
        <authorList>
            <consortium name="RefSeq"/>
        </authorList>
    </citation>
    <scope>IDENTIFICATION</scope>
    <source>
        <tissue evidence="3">Whole body</tissue>
    </source>
</reference>
<dbReference type="PANTHER" id="PTHR11475:SF125">
    <property type="entry name" value="GH11385P"/>
    <property type="match status" value="1"/>
</dbReference>
<keyword evidence="1" id="KW-0575">Peroxidase</keyword>
<dbReference type="InterPro" id="IPR010255">
    <property type="entry name" value="Haem_peroxidase_sf"/>
</dbReference>
<keyword evidence="2" id="KW-1185">Reference proteome</keyword>
<dbReference type="SUPFAM" id="SSF48113">
    <property type="entry name" value="Heme-dependent peroxidases"/>
    <property type="match status" value="1"/>
</dbReference>
<dbReference type="PRINTS" id="PR00457">
    <property type="entry name" value="ANPEROXIDASE"/>
</dbReference>
<dbReference type="GeneID" id="107070721"/>
<evidence type="ECO:0000256" key="1">
    <source>
        <dbReference type="ARBA" id="ARBA00022559"/>
    </source>
</evidence>
<organism evidence="2 3">
    <name type="scientific">Polistes dominula</name>
    <name type="common">European paper wasp</name>
    <name type="synonym">Vespa dominula</name>
    <dbReference type="NCBI Taxonomy" id="743375"/>
    <lineage>
        <taxon>Eukaryota</taxon>
        <taxon>Metazoa</taxon>
        <taxon>Ecdysozoa</taxon>
        <taxon>Arthropoda</taxon>
        <taxon>Hexapoda</taxon>
        <taxon>Insecta</taxon>
        <taxon>Pterygota</taxon>
        <taxon>Neoptera</taxon>
        <taxon>Endopterygota</taxon>
        <taxon>Hymenoptera</taxon>
        <taxon>Apocrita</taxon>
        <taxon>Aculeata</taxon>
        <taxon>Vespoidea</taxon>
        <taxon>Vespidae</taxon>
        <taxon>Polistinae</taxon>
        <taxon>Polistini</taxon>
        <taxon>Polistes</taxon>
    </lineage>
</organism>
<dbReference type="PROSITE" id="PS50292">
    <property type="entry name" value="PEROXIDASE_3"/>
    <property type="match status" value="1"/>
</dbReference>
<evidence type="ECO:0000313" key="3">
    <source>
        <dbReference type="RefSeq" id="XP_015184656.1"/>
    </source>
</evidence>
<sequence length="795" mass="89466">MFLVAPVNDNRWIYAMHGLEKPMEYVPAGGVMAGSVATLAILWISLQSMGLLSYSNSMETYKLPVSLQNYLTSYTDFFTGLPSTDTTQGSIIDTGLFQNRRYPRITESMLNESVNFATTLVDRLSTLERNIVNAGVQFEANSVAGKQYINSYPSEDAFEKGIDAILATKASMYLTHQSCRRFGLSKEECARFISTLKLDGTPLGDRCMASQVTSCDTKMKYRTIDGSCNNIKNPSWGSAMTAYTRILFPQYFDGIQEPRTIGQTKKPLPSARTVSASVVGYNGQSDITKTLAVMQWSQFISHDMVHTPVRRMVSSGKPISCCQADGNALSPRHVHPDCAAITVPDKDPVYGTQYVRCMNYVRSLPVLKSECTFGPLEQMNQVTHFLDGSTIYGSVLTKSRELREFQGGRLRVDVRNGHEFLPSESDAEVTSQCKGSCYDSGDDRVNVYPQLAVLHTIWHREHNRIARKLAELNPSWTDEILYQETRRIVIAEIQHITYKEWLPILLGKMSVRPLGLSFGTGYNRRYDSEDNPAVTNEAATAALRFLNSLMQGRLILPDNSRLNAKSLELSEYFFNPRVIESAEVFNGLLLGLSTQTSQKMDISFIPEITSKLYTKNKNDLGLDAISLDIQRGRDHGLPGYNYYRKHCGLPVAKNFHDFLDYIPVELVNKLRSVYNHPNDVDLVIGGMAERSANDGLLGPTFRCLIMEQFARTLRTDRFFYDSAIQPYPFTPDQLAEIRNVTLARIFCDNGDNIENMQPNVFLKPQEGNEVRSCNDFEAIPSMDLFAWAEKAKAYR</sequence>
<dbReference type="Proteomes" id="UP000694924">
    <property type="component" value="Unplaced"/>
</dbReference>
<dbReference type="RefSeq" id="XP_015184656.1">
    <property type="nucleotide sequence ID" value="XM_015329170.1"/>
</dbReference>
<proteinExistence type="predicted"/>
<protein>
    <submittedName>
        <fullName evidence="3">Peroxidase-like isoform X1</fullName>
    </submittedName>
</protein>
<accession>A0ABM1IWR9</accession>
<dbReference type="Pfam" id="PF03098">
    <property type="entry name" value="An_peroxidase"/>
    <property type="match status" value="1"/>
</dbReference>
<evidence type="ECO:0000313" key="2">
    <source>
        <dbReference type="Proteomes" id="UP000694924"/>
    </source>
</evidence>
<dbReference type="Gene3D" id="1.10.640.10">
    <property type="entry name" value="Haem peroxidase domain superfamily, animal type"/>
    <property type="match status" value="1"/>
</dbReference>
<dbReference type="InterPro" id="IPR037120">
    <property type="entry name" value="Haem_peroxidase_sf_animal"/>
</dbReference>
<gene>
    <name evidence="3" type="primary">LOC107070721</name>
</gene>
<dbReference type="CDD" id="cd09823">
    <property type="entry name" value="peroxinectin_like"/>
    <property type="match status" value="1"/>
</dbReference>
<keyword evidence="1" id="KW-0560">Oxidoreductase</keyword>
<name>A0ABM1IWR9_POLDO</name>
<dbReference type="PANTHER" id="PTHR11475">
    <property type="entry name" value="OXIDASE/PEROXIDASE"/>
    <property type="match status" value="1"/>
</dbReference>